<proteinExistence type="predicted"/>
<accession>A0ABV8U2Q3</accession>
<keyword evidence="2" id="KW-1185">Reference proteome</keyword>
<comment type="caution">
    <text evidence="1">The sequence shown here is derived from an EMBL/GenBank/DDBJ whole genome shotgun (WGS) entry which is preliminary data.</text>
</comment>
<organism evidence="1 2">
    <name type="scientific">Salininema proteolyticum</name>
    <dbReference type="NCBI Taxonomy" id="1607685"/>
    <lineage>
        <taxon>Bacteria</taxon>
        <taxon>Bacillati</taxon>
        <taxon>Actinomycetota</taxon>
        <taxon>Actinomycetes</taxon>
        <taxon>Glycomycetales</taxon>
        <taxon>Glycomycetaceae</taxon>
        <taxon>Salininema</taxon>
    </lineage>
</organism>
<name>A0ABV8U2Q3_9ACTN</name>
<reference evidence="2" key="1">
    <citation type="journal article" date="2019" name="Int. J. Syst. Evol. Microbiol.">
        <title>The Global Catalogue of Microorganisms (GCM) 10K type strain sequencing project: providing services to taxonomists for standard genome sequencing and annotation.</title>
        <authorList>
            <consortium name="The Broad Institute Genomics Platform"/>
            <consortium name="The Broad Institute Genome Sequencing Center for Infectious Disease"/>
            <person name="Wu L."/>
            <person name="Ma J."/>
        </authorList>
    </citation>
    <scope>NUCLEOTIDE SEQUENCE [LARGE SCALE GENOMIC DNA]</scope>
    <source>
        <strain evidence="2">IBRC-M 10908</strain>
    </source>
</reference>
<evidence type="ECO:0000313" key="2">
    <source>
        <dbReference type="Proteomes" id="UP001595823"/>
    </source>
</evidence>
<dbReference type="Proteomes" id="UP001595823">
    <property type="component" value="Unassembled WGS sequence"/>
</dbReference>
<dbReference type="RefSeq" id="WP_380624318.1">
    <property type="nucleotide sequence ID" value="NZ_JBHSDK010000029.1"/>
</dbReference>
<evidence type="ECO:0000313" key="1">
    <source>
        <dbReference type="EMBL" id="MFC4337379.1"/>
    </source>
</evidence>
<gene>
    <name evidence="1" type="ORF">ACFPET_19455</name>
</gene>
<protein>
    <submittedName>
        <fullName evidence="1">Uncharacterized protein</fullName>
    </submittedName>
</protein>
<sequence>MSVTNCFEIEQFRHVFYETALQQIRIDHAELKPPTRFPHGNHLVHRAVFRDALSHFESGQGFG</sequence>
<dbReference type="EMBL" id="JBHSDK010000029">
    <property type="protein sequence ID" value="MFC4337379.1"/>
    <property type="molecule type" value="Genomic_DNA"/>
</dbReference>